<dbReference type="EMBL" id="JACORU010000001">
    <property type="protein sequence ID" value="MBC5763799.1"/>
    <property type="molecule type" value="Genomic_DNA"/>
</dbReference>
<protein>
    <submittedName>
        <fullName evidence="6">Crp/Fnr family transcriptional regulator</fullName>
    </submittedName>
</protein>
<dbReference type="InterPro" id="IPR014710">
    <property type="entry name" value="RmlC-like_jellyroll"/>
</dbReference>
<evidence type="ECO:0000313" key="7">
    <source>
        <dbReference type="Proteomes" id="UP000596827"/>
    </source>
</evidence>
<name>A0A923M6U9_9BURK</name>
<evidence type="ECO:0000256" key="1">
    <source>
        <dbReference type="ARBA" id="ARBA00023015"/>
    </source>
</evidence>
<accession>A0A923M6U9</accession>
<dbReference type="SUPFAM" id="SSF51206">
    <property type="entry name" value="cAMP-binding domain-like"/>
    <property type="match status" value="1"/>
</dbReference>
<keyword evidence="1" id="KW-0805">Transcription regulation</keyword>
<evidence type="ECO:0000256" key="3">
    <source>
        <dbReference type="ARBA" id="ARBA00023163"/>
    </source>
</evidence>
<evidence type="ECO:0000313" key="6">
    <source>
        <dbReference type="EMBL" id="MBC5763799.1"/>
    </source>
</evidence>
<dbReference type="InterPro" id="IPR036390">
    <property type="entry name" value="WH_DNA-bd_sf"/>
</dbReference>
<dbReference type="Gene3D" id="2.60.120.10">
    <property type="entry name" value="Jelly Rolls"/>
    <property type="match status" value="1"/>
</dbReference>
<feature type="domain" description="HTH crp-type" evidence="5">
    <location>
        <begin position="143"/>
        <end position="215"/>
    </location>
</feature>
<dbReference type="InterPro" id="IPR036388">
    <property type="entry name" value="WH-like_DNA-bd_sf"/>
</dbReference>
<keyword evidence="3" id="KW-0804">Transcription</keyword>
<organism evidence="6 7">
    <name type="scientific">Ramlibacter albus</name>
    <dbReference type="NCBI Taxonomy" id="2079448"/>
    <lineage>
        <taxon>Bacteria</taxon>
        <taxon>Pseudomonadati</taxon>
        <taxon>Pseudomonadota</taxon>
        <taxon>Betaproteobacteria</taxon>
        <taxon>Burkholderiales</taxon>
        <taxon>Comamonadaceae</taxon>
        <taxon>Ramlibacter</taxon>
    </lineage>
</organism>
<keyword evidence="7" id="KW-1185">Reference proteome</keyword>
<dbReference type="GO" id="GO:0003677">
    <property type="term" value="F:DNA binding"/>
    <property type="evidence" value="ECO:0007669"/>
    <property type="project" value="UniProtKB-KW"/>
</dbReference>
<dbReference type="PROSITE" id="PS50042">
    <property type="entry name" value="CNMP_BINDING_3"/>
    <property type="match status" value="1"/>
</dbReference>
<dbReference type="InterPro" id="IPR018490">
    <property type="entry name" value="cNMP-bd_dom_sf"/>
</dbReference>
<dbReference type="GO" id="GO:0005829">
    <property type="term" value="C:cytosol"/>
    <property type="evidence" value="ECO:0007669"/>
    <property type="project" value="TreeGrafter"/>
</dbReference>
<dbReference type="InterPro" id="IPR050397">
    <property type="entry name" value="Env_Response_Regulators"/>
</dbReference>
<comment type="caution">
    <text evidence="6">The sequence shown here is derived from an EMBL/GenBank/DDBJ whole genome shotgun (WGS) entry which is preliminary data.</text>
</comment>
<dbReference type="InterPro" id="IPR000595">
    <property type="entry name" value="cNMP-bd_dom"/>
</dbReference>
<dbReference type="Pfam" id="PF13545">
    <property type="entry name" value="HTH_Crp_2"/>
    <property type="match status" value="1"/>
</dbReference>
<dbReference type="Proteomes" id="UP000596827">
    <property type="component" value="Unassembled WGS sequence"/>
</dbReference>
<dbReference type="PANTHER" id="PTHR24567:SF74">
    <property type="entry name" value="HTH-TYPE TRANSCRIPTIONAL REGULATOR ARCR"/>
    <property type="match status" value="1"/>
</dbReference>
<reference evidence="6" key="1">
    <citation type="submission" date="2020-08" db="EMBL/GenBank/DDBJ databases">
        <title>Ramlibacter sp. GTP1 16S ribosomal RNA gene genome sequencing and assembly.</title>
        <authorList>
            <person name="Kang M."/>
        </authorList>
    </citation>
    <scope>NUCLEOTIDE SEQUENCE</scope>
    <source>
        <strain evidence="6">GTP1</strain>
    </source>
</reference>
<dbReference type="InterPro" id="IPR012318">
    <property type="entry name" value="HTH_CRP"/>
</dbReference>
<gene>
    <name evidence="6" type="ORF">H8R02_05015</name>
</gene>
<dbReference type="SMART" id="SM00100">
    <property type="entry name" value="cNMP"/>
    <property type="match status" value="1"/>
</dbReference>
<dbReference type="PROSITE" id="PS51063">
    <property type="entry name" value="HTH_CRP_2"/>
    <property type="match status" value="1"/>
</dbReference>
<dbReference type="SMART" id="SM00419">
    <property type="entry name" value="HTH_CRP"/>
    <property type="match status" value="1"/>
</dbReference>
<sequence>MSANPWFGALPAADRKAVLAACERQRLRPGEMLFRQGDAVPAGTGAFYGLVEGRIKASSLREDGKEAILVVLEPGNWFGEISLIDGEPRTHDATALGDAEVMALPRAAFDALMKRPAFSHAVCRMLAARVRSLYGMVEDATLRSTRARVARRLLLLARGDATFARYARPVVPVSQESLAMMLGITRQTLSKELKGFAQEGAVRLGYGQIEITDVPALESSSRA</sequence>
<dbReference type="GO" id="GO:0003700">
    <property type="term" value="F:DNA-binding transcription factor activity"/>
    <property type="evidence" value="ECO:0007669"/>
    <property type="project" value="TreeGrafter"/>
</dbReference>
<proteinExistence type="predicted"/>
<dbReference type="Gene3D" id="1.10.10.10">
    <property type="entry name" value="Winged helix-like DNA-binding domain superfamily/Winged helix DNA-binding domain"/>
    <property type="match status" value="1"/>
</dbReference>
<dbReference type="CDD" id="cd00038">
    <property type="entry name" value="CAP_ED"/>
    <property type="match status" value="1"/>
</dbReference>
<keyword evidence="2" id="KW-0238">DNA-binding</keyword>
<dbReference type="AlphaFoldDB" id="A0A923M6U9"/>
<dbReference type="PANTHER" id="PTHR24567">
    <property type="entry name" value="CRP FAMILY TRANSCRIPTIONAL REGULATORY PROTEIN"/>
    <property type="match status" value="1"/>
</dbReference>
<dbReference type="SUPFAM" id="SSF46785">
    <property type="entry name" value="Winged helix' DNA-binding domain"/>
    <property type="match status" value="1"/>
</dbReference>
<dbReference type="Pfam" id="PF00027">
    <property type="entry name" value="cNMP_binding"/>
    <property type="match status" value="1"/>
</dbReference>
<evidence type="ECO:0000259" key="4">
    <source>
        <dbReference type="PROSITE" id="PS50042"/>
    </source>
</evidence>
<evidence type="ECO:0000259" key="5">
    <source>
        <dbReference type="PROSITE" id="PS51063"/>
    </source>
</evidence>
<evidence type="ECO:0000256" key="2">
    <source>
        <dbReference type="ARBA" id="ARBA00023125"/>
    </source>
</evidence>
<feature type="domain" description="Cyclic nucleotide-binding" evidence="4">
    <location>
        <begin position="6"/>
        <end position="113"/>
    </location>
</feature>